<feature type="compositionally biased region" description="Low complexity" evidence="1">
    <location>
        <begin position="49"/>
        <end position="65"/>
    </location>
</feature>
<sequence>MAKVALILTLVVLWSMAISAIPGKRIRRGYNNSGYGGGYGRGSDERDASNSNESSNGCSSENNRNYSGSRETAYNRNGRQYNDNARGTRSFTKASASAAASSFSQNLKTNNVS</sequence>
<feature type="signal peptide" evidence="2">
    <location>
        <begin position="1"/>
        <end position="20"/>
    </location>
</feature>
<feature type="chain" id="PRO_5045860988" evidence="2">
    <location>
        <begin position="21"/>
        <end position="113"/>
    </location>
</feature>
<dbReference type="InParanoid" id="A0A6J1X0Z0"/>
<name>A0A6J1X0Z0_GALME</name>
<dbReference type="AlphaFoldDB" id="A0A6J1X0Z0"/>
<accession>A0A6J1X0Z0</accession>
<feature type="region of interest" description="Disordered" evidence="1">
    <location>
        <begin position="26"/>
        <end position="93"/>
    </location>
</feature>
<organism evidence="3 4">
    <name type="scientific">Galleria mellonella</name>
    <name type="common">Greater wax moth</name>
    <dbReference type="NCBI Taxonomy" id="7137"/>
    <lineage>
        <taxon>Eukaryota</taxon>
        <taxon>Metazoa</taxon>
        <taxon>Ecdysozoa</taxon>
        <taxon>Arthropoda</taxon>
        <taxon>Hexapoda</taxon>
        <taxon>Insecta</taxon>
        <taxon>Pterygota</taxon>
        <taxon>Neoptera</taxon>
        <taxon>Endopterygota</taxon>
        <taxon>Lepidoptera</taxon>
        <taxon>Glossata</taxon>
        <taxon>Ditrysia</taxon>
        <taxon>Pyraloidea</taxon>
        <taxon>Pyralidae</taxon>
        <taxon>Galleriinae</taxon>
        <taxon>Galleria</taxon>
    </lineage>
</organism>
<keyword evidence="2" id="KW-0732">Signal</keyword>
<evidence type="ECO:0000256" key="2">
    <source>
        <dbReference type="SAM" id="SignalP"/>
    </source>
</evidence>
<protein>
    <submittedName>
        <fullName evidence="4">Uncharacterized protein LOC113518487</fullName>
    </submittedName>
</protein>
<gene>
    <name evidence="4" type="primary">LOC113518487</name>
</gene>
<dbReference type="GeneID" id="113518487"/>
<proteinExistence type="predicted"/>
<reference evidence="4" key="1">
    <citation type="submission" date="2025-08" db="UniProtKB">
        <authorList>
            <consortium name="RefSeq"/>
        </authorList>
    </citation>
    <scope>IDENTIFICATION</scope>
    <source>
        <tissue evidence="4">Whole larvae</tissue>
    </source>
</reference>
<evidence type="ECO:0000256" key="1">
    <source>
        <dbReference type="SAM" id="MobiDB-lite"/>
    </source>
</evidence>
<dbReference type="RefSeq" id="XP_026759246.2">
    <property type="nucleotide sequence ID" value="XM_026903445.3"/>
</dbReference>
<evidence type="ECO:0000313" key="3">
    <source>
        <dbReference type="Proteomes" id="UP001652740"/>
    </source>
</evidence>
<evidence type="ECO:0000313" key="4">
    <source>
        <dbReference type="RefSeq" id="XP_026759246.2"/>
    </source>
</evidence>
<keyword evidence="3" id="KW-1185">Reference proteome</keyword>
<feature type="compositionally biased region" description="Polar residues" evidence="1">
    <location>
        <begin position="66"/>
        <end position="93"/>
    </location>
</feature>
<dbReference type="KEGG" id="gmw:113518487"/>
<dbReference type="Proteomes" id="UP001652740">
    <property type="component" value="Unplaced"/>
</dbReference>